<proteinExistence type="predicted"/>
<reference evidence="1 2" key="1">
    <citation type="submission" date="2015-11" db="EMBL/GenBank/DDBJ databases">
        <authorList>
            <person name="Hill K.K."/>
            <person name="Shirey T.B."/>
            <person name="Raphael B."/>
            <person name="Daligault H.E."/>
            <person name="Davenport K.W."/>
            <person name="Bruce D.C."/>
            <person name="Foley B.T."/>
            <person name="Johnson S.L."/>
        </authorList>
    </citation>
    <scope>NUCLEOTIDE SEQUENCE [LARGE SCALE GENOMIC DNA]</scope>
    <source>
        <strain evidence="1 2">CDC_1632</strain>
    </source>
</reference>
<organism evidence="1 2">
    <name type="scientific">Clostridium sporogenes</name>
    <dbReference type="NCBI Taxonomy" id="1509"/>
    <lineage>
        <taxon>Bacteria</taxon>
        <taxon>Bacillati</taxon>
        <taxon>Bacillota</taxon>
        <taxon>Clostridia</taxon>
        <taxon>Eubacteriales</taxon>
        <taxon>Clostridiaceae</taxon>
        <taxon>Clostridium</taxon>
    </lineage>
</organism>
<accession>A0A1L3NIP1</accession>
<evidence type="ECO:0000313" key="2">
    <source>
        <dbReference type="Proteomes" id="UP000182204"/>
    </source>
</evidence>
<sequence>MDKHLILIKVSSNYTEFQEFKYIKKFDRKNTHLIFDGELISEKNQEDGNPLKVKEAIINLVELLMLLDK</sequence>
<evidence type="ECO:0000313" key="1">
    <source>
        <dbReference type="EMBL" id="APH16005.1"/>
    </source>
</evidence>
<dbReference type="EMBL" id="CP013243">
    <property type="protein sequence ID" value="APH16005.1"/>
    <property type="molecule type" value="Genomic_DNA"/>
</dbReference>
<dbReference type="Proteomes" id="UP000182204">
    <property type="component" value="Chromosome"/>
</dbReference>
<dbReference type="AlphaFoldDB" id="A0A1L3NIP1"/>
<gene>
    <name evidence="1" type="ORF">NPD5_2603</name>
</gene>
<dbReference type="RefSeq" id="WP_072586083.1">
    <property type="nucleotide sequence ID" value="NZ_CP013243.1"/>
</dbReference>
<name>A0A1L3NIP1_CLOSG</name>
<protein>
    <submittedName>
        <fullName evidence="1">Uncharacterized protein</fullName>
    </submittedName>
</protein>